<evidence type="ECO:0000313" key="5">
    <source>
        <dbReference type="Proteomes" id="UP000018040"/>
    </source>
</evidence>
<keyword evidence="1" id="KW-0472">Membrane</keyword>
<dbReference type="VEuPathDB" id="GiardiaDB:QR46_4636"/>
<dbReference type="VEuPathDB" id="GiardiaDB:DHA2_152392"/>
<dbReference type="InterPro" id="IPR006212">
    <property type="entry name" value="Furin_repeat"/>
</dbReference>
<feature type="transmembrane region" description="Helical" evidence="1">
    <location>
        <begin position="622"/>
        <end position="650"/>
    </location>
</feature>
<evidence type="ECO:0000259" key="3">
    <source>
        <dbReference type="SMART" id="SM00181"/>
    </source>
</evidence>
<dbReference type="SMART" id="SM00181">
    <property type="entry name" value="EGF"/>
    <property type="match status" value="6"/>
</dbReference>
<evidence type="ECO:0000313" key="4">
    <source>
        <dbReference type="EMBL" id="ESU40025.1"/>
    </source>
</evidence>
<dbReference type="PANTHER" id="PTHR23275:SF100">
    <property type="entry name" value="EGF-LIKE DOMAIN-CONTAINING PROTEIN"/>
    <property type="match status" value="1"/>
</dbReference>
<dbReference type="EMBL" id="AHHH01000360">
    <property type="protein sequence ID" value="ESU40025.1"/>
    <property type="molecule type" value="Genomic_DNA"/>
</dbReference>
<keyword evidence="1" id="KW-1133">Transmembrane helix</keyword>
<dbReference type="VEuPathDB" id="GiardiaDB:GL50581_572"/>
<dbReference type="SUPFAM" id="SSF57184">
    <property type="entry name" value="Growth factor receptor domain"/>
    <property type="match status" value="3"/>
</dbReference>
<organism evidence="4 5">
    <name type="scientific">Giardia intestinalis</name>
    <name type="common">Giardia lamblia</name>
    <dbReference type="NCBI Taxonomy" id="5741"/>
    <lineage>
        <taxon>Eukaryota</taxon>
        <taxon>Metamonada</taxon>
        <taxon>Diplomonadida</taxon>
        <taxon>Hexamitidae</taxon>
        <taxon>Giardiinae</taxon>
        <taxon>Giardia</taxon>
    </lineage>
</organism>
<keyword evidence="2" id="KW-0732">Signal</keyword>
<evidence type="ECO:0000256" key="2">
    <source>
        <dbReference type="SAM" id="SignalP"/>
    </source>
</evidence>
<feature type="domain" description="EGF-like" evidence="3">
    <location>
        <begin position="401"/>
        <end position="439"/>
    </location>
</feature>
<feature type="chain" id="PRO_5004753632" evidence="2">
    <location>
        <begin position="18"/>
        <end position="655"/>
    </location>
</feature>
<feature type="domain" description="EGF-like" evidence="3">
    <location>
        <begin position="34"/>
        <end position="72"/>
    </location>
</feature>
<reference evidence="4 5" key="2">
    <citation type="journal article" date="2013" name="Genome Biol. Evol.">
        <title>Genome sequencing of Giardia lamblia genotypes A2 and B isolates (DH and GS) and comparative analysis with the genomes of genotypes A1 and E (WB and Pig).</title>
        <authorList>
            <person name="Adam R.D."/>
            <person name="Dahlstrom E.W."/>
            <person name="Martens C.A."/>
            <person name="Bruno D.P."/>
            <person name="Barbian K.D."/>
            <person name="Ricklefs S.M."/>
            <person name="Hernandez M.M."/>
            <person name="Narla N.P."/>
            <person name="Patel R.B."/>
            <person name="Porcella S.F."/>
            <person name="Nash T.E."/>
        </authorList>
    </citation>
    <scope>NUCLEOTIDE SEQUENCE [LARGE SCALE GENOMIC DNA]</scope>
    <source>
        <strain evidence="4 5">GS</strain>
    </source>
</reference>
<dbReference type="AlphaFoldDB" id="V6TSL9"/>
<comment type="caution">
    <text evidence="4">The sequence shown here is derived from an EMBL/GenBank/DDBJ whole genome shotgun (WGS) entry which is preliminary data.</text>
</comment>
<sequence>MLMLELLCFGVCAIGQAILISDRATQHKSSYHVPCTEDQSDCVEGKCVMLSQGVTLCTECKSGKVPINGACFGKDDGSSVDITICTQGNGDTGGKRCTACNGGSASEGDTYFLFYGGCYSKNDWPGSHICKTVSGGTCSVCETEYRYVFTSTEKDATEKCISCGDAIGITIGENDNAKTYKGVDGCKTCTLSGSATTATCTECGAGFLHTSSGSTSCVSKCPEGYFEHTDSNTQKKTCQSCSDKNAGLTPAATGVAGCAACTYDNTKVTCTKCKAGKYLKTAGDSTSCVTVFECVFGFFPKNDAENGNKCVPCGDKTDGIVDCKMCSKNLGVLKCSTCKSGKKPNTTGTACVACNIADCANCNEENVCEMCTSNKKLSPLKDACLTDCPAGTYDDNNVCKPCHVSCAECNSNANQDSCTACYPGSVLNKTDSSTAGTCIPECTGRYAENCEAGMCTANIGGSKYCSKCKSGFVPVDGLCVSATARVPTGCTSKGDGTCAFCTSTYFLQSGGCYNTQTLPGKAVCTAITASNNGQCQTCANGQNPTNGNCPACAEGCAKCQRSTSTCTECLAGYYKTFASKCVKCSETSGNIQGVKNCISCEKPSSGNGAVTCYVKTDKGPNLSIGAIAGISVAVIVVVGGLVGLLCWWFVCHGKA</sequence>
<dbReference type="VEuPathDB" id="GiardiaDB:GL50803_0087628"/>
<feature type="domain" description="EGF-like" evidence="3">
    <location>
        <begin position="240"/>
        <end position="289"/>
    </location>
</feature>
<dbReference type="SMART" id="SM00261">
    <property type="entry name" value="FU"/>
    <property type="match status" value="5"/>
</dbReference>
<feature type="domain" description="EGF-like" evidence="3">
    <location>
        <begin position="551"/>
        <end position="582"/>
    </location>
</feature>
<dbReference type="InterPro" id="IPR000742">
    <property type="entry name" value="EGF"/>
</dbReference>
<reference evidence="5" key="1">
    <citation type="submission" date="2012-02" db="EMBL/GenBank/DDBJ databases">
        <title>Genome sequencing of Giardia lamblia Genotypes A2 and B isolates (DH and GS) and comparative analysis with the genomes of Genotypes A1 and E (WB and Pig).</title>
        <authorList>
            <person name="Adam R."/>
            <person name="Dahlstrom E."/>
            <person name="Martens C."/>
            <person name="Bruno D."/>
            <person name="Barbian K."/>
            <person name="Porcella S.F."/>
            <person name="Nash T."/>
        </authorList>
    </citation>
    <scope>NUCLEOTIDE SEQUENCE</scope>
    <source>
        <strain evidence="5">GS</strain>
    </source>
</reference>
<dbReference type="InterPro" id="IPR052798">
    <property type="entry name" value="Giardia_VSA"/>
</dbReference>
<accession>V6TSL9</accession>
<dbReference type="Proteomes" id="UP000018040">
    <property type="component" value="Unassembled WGS sequence"/>
</dbReference>
<name>V6TSL9_GIAIN</name>
<dbReference type="InterPro" id="IPR005127">
    <property type="entry name" value="Giardia_VSP"/>
</dbReference>
<dbReference type="Gene3D" id="2.10.220.10">
    <property type="entry name" value="Hormone Receptor, Insulin-like Growth Factor Receptor 1, Chain A, domain 2"/>
    <property type="match status" value="3"/>
</dbReference>
<evidence type="ECO:0000256" key="1">
    <source>
        <dbReference type="SAM" id="Phobius"/>
    </source>
</evidence>
<dbReference type="InterPro" id="IPR009030">
    <property type="entry name" value="Growth_fac_rcpt_cys_sf"/>
</dbReference>
<dbReference type="Pfam" id="PF03302">
    <property type="entry name" value="VSP"/>
    <property type="match status" value="1"/>
</dbReference>
<feature type="signal peptide" evidence="2">
    <location>
        <begin position="1"/>
        <end position="17"/>
    </location>
</feature>
<proteinExistence type="predicted"/>
<feature type="domain" description="EGF-like" evidence="3">
    <location>
        <begin position="441"/>
        <end position="480"/>
    </location>
</feature>
<feature type="domain" description="EGF-like" evidence="3">
    <location>
        <begin position="162"/>
        <end position="218"/>
    </location>
</feature>
<dbReference type="PANTHER" id="PTHR23275">
    <property type="entry name" value="CABRIOLET.-RELATED"/>
    <property type="match status" value="1"/>
</dbReference>
<protein>
    <submittedName>
        <fullName evidence="4">Variant-specific surface protein</fullName>
    </submittedName>
</protein>
<gene>
    <name evidence="4" type="ORF">GSB_154813</name>
</gene>
<dbReference type="OrthoDB" id="300641at2759"/>
<keyword evidence="1" id="KW-0812">Transmembrane</keyword>